<dbReference type="Proteomes" id="UP001597119">
    <property type="component" value="Unassembled WGS sequence"/>
</dbReference>
<dbReference type="InterPro" id="IPR051011">
    <property type="entry name" value="Metal_resp_trans_reg"/>
</dbReference>
<evidence type="ECO:0000313" key="7">
    <source>
        <dbReference type="Proteomes" id="UP001597119"/>
    </source>
</evidence>
<dbReference type="Gene3D" id="1.10.10.10">
    <property type="entry name" value="Winged helix-like DNA-binding domain superfamily/Winged helix DNA-binding domain"/>
    <property type="match status" value="1"/>
</dbReference>
<dbReference type="CDD" id="cd00090">
    <property type="entry name" value="HTH_ARSR"/>
    <property type="match status" value="1"/>
</dbReference>
<dbReference type="PANTHER" id="PTHR43132:SF2">
    <property type="entry name" value="ARSENICAL RESISTANCE OPERON REPRESSOR ARSR-RELATED"/>
    <property type="match status" value="1"/>
</dbReference>
<keyword evidence="4" id="KW-0472">Membrane</keyword>
<keyword evidence="2" id="KW-0238">DNA-binding</keyword>
<evidence type="ECO:0000256" key="4">
    <source>
        <dbReference type="SAM" id="Phobius"/>
    </source>
</evidence>
<name>A0ABD6CCY6_9EURY</name>
<dbReference type="InterPro" id="IPR036390">
    <property type="entry name" value="WH_DNA-bd_sf"/>
</dbReference>
<protein>
    <submittedName>
        <fullName evidence="6">ArsR/SmtB family transcription factor</fullName>
    </submittedName>
</protein>
<comment type="caution">
    <text evidence="6">The sequence shown here is derived from an EMBL/GenBank/DDBJ whole genome shotgun (WGS) entry which is preliminary data.</text>
</comment>
<feature type="transmembrane region" description="Helical" evidence="4">
    <location>
        <begin position="185"/>
        <end position="203"/>
    </location>
</feature>
<accession>A0ABD6CCY6</accession>
<dbReference type="EMBL" id="JBHUDJ010000006">
    <property type="protein sequence ID" value="MFD1588035.1"/>
    <property type="molecule type" value="Genomic_DNA"/>
</dbReference>
<evidence type="ECO:0000313" key="6">
    <source>
        <dbReference type="EMBL" id="MFD1588035.1"/>
    </source>
</evidence>
<dbReference type="InterPro" id="IPR056525">
    <property type="entry name" value="HVO_1552_C"/>
</dbReference>
<keyword evidence="3" id="KW-0804">Transcription</keyword>
<evidence type="ECO:0000259" key="5">
    <source>
        <dbReference type="SMART" id="SM00418"/>
    </source>
</evidence>
<keyword evidence="7" id="KW-1185">Reference proteome</keyword>
<dbReference type="RefSeq" id="WP_247380156.1">
    <property type="nucleotide sequence ID" value="NZ_JALLGV010000008.1"/>
</dbReference>
<feature type="domain" description="HTH arsR-type" evidence="5">
    <location>
        <begin position="31"/>
        <end position="124"/>
    </location>
</feature>
<organism evidence="6 7">
    <name type="scientific">Halorientalis brevis</name>
    <dbReference type="NCBI Taxonomy" id="1126241"/>
    <lineage>
        <taxon>Archaea</taxon>
        <taxon>Methanobacteriati</taxon>
        <taxon>Methanobacteriota</taxon>
        <taxon>Stenosarchaea group</taxon>
        <taxon>Halobacteria</taxon>
        <taxon>Halobacteriales</taxon>
        <taxon>Haloarculaceae</taxon>
        <taxon>Halorientalis</taxon>
    </lineage>
</organism>
<evidence type="ECO:0000256" key="2">
    <source>
        <dbReference type="ARBA" id="ARBA00023125"/>
    </source>
</evidence>
<sequence>MSGGIDRLQQRSATPNADARVLEFADEDATEILDALSSETSRQILTALFEESMTPSEVATSVDTSVQNVHYHLSKLEDADLIERIETVYSEKGNEMHVYGPTSDPLVFVGDDDRLPNVRQSLVQAVSGLGLLGIASLCVQWAAERLYRRESATPGTVGSAGTTPGHPGSESELTRLVFEVFEPGLVFFVICLVIAAVVALTVGRE</sequence>
<evidence type="ECO:0000256" key="1">
    <source>
        <dbReference type="ARBA" id="ARBA00023015"/>
    </source>
</evidence>
<dbReference type="Pfam" id="PF12840">
    <property type="entry name" value="HTH_20"/>
    <property type="match status" value="1"/>
</dbReference>
<dbReference type="GO" id="GO:0003677">
    <property type="term" value="F:DNA binding"/>
    <property type="evidence" value="ECO:0007669"/>
    <property type="project" value="UniProtKB-KW"/>
</dbReference>
<keyword evidence="1" id="KW-0805">Transcription regulation</keyword>
<dbReference type="InterPro" id="IPR036388">
    <property type="entry name" value="WH-like_DNA-bd_sf"/>
</dbReference>
<dbReference type="Pfam" id="PF24267">
    <property type="entry name" value="HVO_1552_C"/>
    <property type="match status" value="1"/>
</dbReference>
<proteinExistence type="predicted"/>
<keyword evidence="4" id="KW-1133">Transmembrane helix</keyword>
<reference evidence="6 7" key="1">
    <citation type="journal article" date="2019" name="Int. J. Syst. Evol. Microbiol.">
        <title>The Global Catalogue of Microorganisms (GCM) 10K type strain sequencing project: providing services to taxonomists for standard genome sequencing and annotation.</title>
        <authorList>
            <consortium name="The Broad Institute Genomics Platform"/>
            <consortium name="The Broad Institute Genome Sequencing Center for Infectious Disease"/>
            <person name="Wu L."/>
            <person name="Ma J."/>
        </authorList>
    </citation>
    <scope>NUCLEOTIDE SEQUENCE [LARGE SCALE GENOMIC DNA]</scope>
    <source>
        <strain evidence="6 7">CGMCC 1.12125</strain>
    </source>
</reference>
<dbReference type="SUPFAM" id="SSF46785">
    <property type="entry name" value="Winged helix' DNA-binding domain"/>
    <property type="match status" value="1"/>
</dbReference>
<evidence type="ECO:0000256" key="3">
    <source>
        <dbReference type="ARBA" id="ARBA00023163"/>
    </source>
</evidence>
<dbReference type="AlphaFoldDB" id="A0ABD6CCY6"/>
<dbReference type="SMART" id="SM00418">
    <property type="entry name" value="HTH_ARSR"/>
    <property type="match status" value="1"/>
</dbReference>
<dbReference type="InterPro" id="IPR001845">
    <property type="entry name" value="HTH_ArsR_DNA-bd_dom"/>
</dbReference>
<gene>
    <name evidence="6" type="ORF">ACFR9U_13695</name>
</gene>
<keyword evidence="4" id="KW-0812">Transmembrane</keyword>
<dbReference type="InterPro" id="IPR011991">
    <property type="entry name" value="ArsR-like_HTH"/>
</dbReference>
<dbReference type="PANTHER" id="PTHR43132">
    <property type="entry name" value="ARSENICAL RESISTANCE OPERON REPRESSOR ARSR-RELATED"/>
    <property type="match status" value="1"/>
</dbReference>